<sequence>MNTELQRLADRLAEKLGRAVEIDDRQMLPLAVTRQSGTVDSVRVTSVLNRESSPEVRRFIYSLGIDKSVGPVRYPANKELGTWPRIGFPLRHEGVLHGYLWLIDEPSLSEPELHLCEATADMATEVLLAEAQAQATNLDREHAIVQYLLGDDAFRDMPDSEGIVSLAESMTAVYGAIGKNGQGLTRSEQRSLASNLSYIRPSGRSVLGATEHGLLLVAPSEFVAKRLEPFKDDVGRWAEKGGHVVKGWGIGSEALGLESLRASVAHARHASRVAGASGREEAHWSTLGADVAFFGLEWSIETIRLLYPGVEVLLLPENRTLRETLMAYLDSGGDTAVAAEALNVHRTTFYYRLDKLRSVLGTGWERGEHRLGAHLALLLARRLEADS</sequence>
<reference evidence="3" key="1">
    <citation type="journal article" date="2019" name="Int. J. Syst. Evol. Microbiol.">
        <title>The Global Catalogue of Microorganisms (GCM) 10K type strain sequencing project: providing services to taxonomists for standard genome sequencing and annotation.</title>
        <authorList>
            <consortium name="The Broad Institute Genomics Platform"/>
            <consortium name="The Broad Institute Genome Sequencing Center for Infectious Disease"/>
            <person name="Wu L."/>
            <person name="Ma J."/>
        </authorList>
    </citation>
    <scope>NUCLEOTIDE SEQUENCE [LARGE SCALE GENOMIC DNA]</scope>
    <source>
        <strain evidence="3">JCM 30742</strain>
    </source>
</reference>
<evidence type="ECO:0000313" key="3">
    <source>
        <dbReference type="Proteomes" id="UP001500752"/>
    </source>
</evidence>
<gene>
    <name evidence="2" type="ORF">GCM10023081_36560</name>
</gene>
<dbReference type="Pfam" id="PF13556">
    <property type="entry name" value="HTH_30"/>
    <property type="match status" value="1"/>
</dbReference>
<dbReference type="InterPro" id="IPR042070">
    <property type="entry name" value="PucR_C-HTH_sf"/>
</dbReference>
<evidence type="ECO:0000259" key="1">
    <source>
        <dbReference type="Pfam" id="PF13556"/>
    </source>
</evidence>
<keyword evidence="3" id="KW-1185">Reference proteome</keyword>
<dbReference type="PANTHER" id="PTHR33744:SF17">
    <property type="entry name" value="CONSERVED PROTEIN"/>
    <property type="match status" value="1"/>
</dbReference>
<dbReference type="PANTHER" id="PTHR33744">
    <property type="entry name" value="CARBOHYDRATE DIACID REGULATOR"/>
    <property type="match status" value="1"/>
</dbReference>
<feature type="domain" description="PucR C-terminal helix-turn-helix" evidence="1">
    <location>
        <begin position="321"/>
        <end position="378"/>
    </location>
</feature>
<dbReference type="Gene3D" id="1.10.10.2840">
    <property type="entry name" value="PucR C-terminal helix-turn-helix domain"/>
    <property type="match status" value="1"/>
</dbReference>
<dbReference type="Proteomes" id="UP001500752">
    <property type="component" value="Unassembled WGS sequence"/>
</dbReference>
<protein>
    <recommendedName>
        <fullName evidence="1">PucR C-terminal helix-turn-helix domain-containing protein</fullName>
    </recommendedName>
</protein>
<dbReference type="InterPro" id="IPR051448">
    <property type="entry name" value="CdaR-like_regulators"/>
</dbReference>
<accession>A0ABP7CYD7</accession>
<comment type="caution">
    <text evidence="2">The sequence shown here is derived from an EMBL/GenBank/DDBJ whole genome shotgun (WGS) entry which is preliminary data.</text>
</comment>
<evidence type="ECO:0000313" key="2">
    <source>
        <dbReference type="EMBL" id="GAA3696108.1"/>
    </source>
</evidence>
<dbReference type="EMBL" id="BAABEO010000024">
    <property type="protein sequence ID" value="GAA3696108.1"/>
    <property type="molecule type" value="Genomic_DNA"/>
</dbReference>
<organism evidence="2 3">
    <name type="scientific">Arthrobacter ginkgonis</name>
    <dbReference type="NCBI Taxonomy" id="1630594"/>
    <lineage>
        <taxon>Bacteria</taxon>
        <taxon>Bacillati</taxon>
        <taxon>Actinomycetota</taxon>
        <taxon>Actinomycetes</taxon>
        <taxon>Micrococcales</taxon>
        <taxon>Micrococcaceae</taxon>
        <taxon>Arthrobacter</taxon>
    </lineage>
</organism>
<dbReference type="InterPro" id="IPR025736">
    <property type="entry name" value="PucR_C-HTH_dom"/>
</dbReference>
<name>A0ABP7CYD7_9MICC</name>
<proteinExistence type="predicted"/>